<dbReference type="AlphaFoldDB" id="A0A7Y8C2A9"/>
<feature type="transmembrane region" description="Helical" evidence="1">
    <location>
        <begin position="101"/>
        <end position="122"/>
    </location>
</feature>
<keyword evidence="1" id="KW-1133">Transmembrane helix</keyword>
<proteinExistence type="predicted"/>
<sequence>MKLPLTLYDALTAATIPTNRAKAVVDAWEADVENLASKSDLQQTETNLKASISELGSAIREQGVELRALIKEQSAELRALIKEQGSELRSSISGLESQNKILRWQFGLIFICVAVPILKMGLELVARSA</sequence>
<dbReference type="RefSeq" id="WP_177101763.1">
    <property type="nucleotide sequence ID" value="NZ_JACAQB010000006.1"/>
</dbReference>
<comment type="caution">
    <text evidence="2">The sequence shown here is derived from an EMBL/GenBank/DDBJ whole genome shotgun (WGS) entry which is preliminary data.</text>
</comment>
<evidence type="ECO:0000313" key="3">
    <source>
        <dbReference type="Proteomes" id="UP000539985"/>
    </source>
</evidence>
<evidence type="ECO:0000313" key="2">
    <source>
        <dbReference type="EMBL" id="NWB96424.1"/>
    </source>
</evidence>
<keyword evidence="1" id="KW-0812">Transmembrane</keyword>
<name>A0A7Y8C2A9_9PSED</name>
<organism evidence="2 3">
    <name type="scientific">Pseudomonas gingeri</name>
    <dbReference type="NCBI Taxonomy" id="117681"/>
    <lineage>
        <taxon>Bacteria</taxon>
        <taxon>Pseudomonadati</taxon>
        <taxon>Pseudomonadota</taxon>
        <taxon>Gammaproteobacteria</taxon>
        <taxon>Pseudomonadales</taxon>
        <taxon>Pseudomonadaceae</taxon>
        <taxon>Pseudomonas</taxon>
    </lineage>
</organism>
<dbReference type="Proteomes" id="UP000539985">
    <property type="component" value="Unassembled WGS sequence"/>
</dbReference>
<reference evidence="2 3" key="1">
    <citation type="submission" date="2020-04" db="EMBL/GenBank/DDBJ databases">
        <title>Molecular characterization of pseudomonads from Agaricus bisporus reveal novel blotch 2 pathogens in Western Europe.</title>
        <authorList>
            <person name="Taparia T."/>
            <person name="Krijger M."/>
            <person name="Haynes E."/>
            <person name="Elpinstone J.G."/>
            <person name="Noble R."/>
            <person name="Van Der Wolf J."/>
        </authorList>
    </citation>
    <scope>NUCLEOTIDE SEQUENCE [LARGE SCALE GENOMIC DNA]</scope>
    <source>
        <strain evidence="2 3">H7001</strain>
    </source>
</reference>
<keyword evidence="1" id="KW-0472">Membrane</keyword>
<dbReference type="EMBL" id="JACAQB010000006">
    <property type="protein sequence ID" value="NWB96424.1"/>
    <property type="molecule type" value="Genomic_DNA"/>
</dbReference>
<accession>A0A7Y8C2A9</accession>
<evidence type="ECO:0000256" key="1">
    <source>
        <dbReference type="SAM" id="Phobius"/>
    </source>
</evidence>
<gene>
    <name evidence="2" type="ORF">HX882_11025</name>
</gene>
<protein>
    <submittedName>
        <fullName evidence="2">DUF1640 domain-containing protein</fullName>
    </submittedName>
</protein>